<dbReference type="STRING" id="649747.HMPREF0083_04194"/>
<gene>
    <name evidence="1" type="ORF">HMPREF0083_04194</name>
</gene>
<dbReference type="Proteomes" id="UP000016511">
    <property type="component" value="Unassembled WGS sequence"/>
</dbReference>
<dbReference type="AlphaFoldDB" id="U1WZS1"/>
<evidence type="ECO:0000313" key="1">
    <source>
        <dbReference type="EMBL" id="ERI07753.1"/>
    </source>
</evidence>
<sequence length="98" mass="11580">MHIGSIYECATIFCRWHYETRLVLDDKGDGNRLQPSDREDKKTPCAHLIFRVFLPILYKKAGRMTYIFMDKIWRKEVTNSCRPSMGEAKNAKIINKRI</sequence>
<reference evidence="1 2" key="1">
    <citation type="submission" date="2013-08" db="EMBL/GenBank/DDBJ databases">
        <authorList>
            <person name="Weinstock G."/>
            <person name="Sodergren E."/>
            <person name="Wylie T."/>
            <person name="Fulton L."/>
            <person name="Fulton R."/>
            <person name="Fronick C."/>
            <person name="O'Laughlin M."/>
            <person name="Godfrey J."/>
            <person name="Miner T."/>
            <person name="Herter B."/>
            <person name="Appelbaum E."/>
            <person name="Cordes M."/>
            <person name="Lek S."/>
            <person name="Wollam A."/>
            <person name="Pepin K.H."/>
            <person name="Palsikar V.B."/>
            <person name="Mitreva M."/>
            <person name="Wilson R.K."/>
        </authorList>
    </citation>
    <scope>NUCLEOTIDE SEQUENCE [LARGE SCALE GENOMIC DNA]</scope>
    <source>
        <strain evidence="1 2">ATCC 12856</strain>
    </source>
</reference>
<keyword evidence="2" id="KW-1185">Reference proteome</keyword>
<proteinExistence type="predicted"/>
<organism evidence="1 2">
    <name type="scientific">Aneurinibacillus aneurinilyticus ATCC 12856</name>
    <dbReference type="NCBI Taxonomy" id="649747"/>
    <lineage>
        <taxon>Bacteria</taxon>
        <taxon>Bacillati</taxon>
        <taxon>Bacillota</taxon>
        <taxon>Bacilli</taxon>
        <taxon>Bacillales</taxon>
        <taxon>Paenibacillaceae</taxon>
        <taxon>Aneurinibacillus group</taxon>
        <taxon>Aneurinibacillus</taxon>
    </lineage>
</organism>
<accession>U1WZS1</accession>
<evidence type="ECO:0000313" key="2">
    <source>
        <dbReference type="Proteomes" id="UP000016511"/>
    </source>
</evidence>
<dbReference type="EMBL" id="AWSJ01000253">
    <property type="protein sequence ID" value="ERI07753.1"/>
    <property type="molecule type" value="Genomic_DNA"/>
</dbReference>
<name>U1WZS1_ANEAE</name>
<dbReference type="HOGENOM" id="CLU_2327773_0_0_9"/>
<comment type="caution">
    <text evidence="1">The sequence shown here is derived from an EMBL/GenBank/DDBJ whole genome shotgun (WGS) entry which is preliminary data.</text>
</comment>
<protein>
    <submittedName>
        <fullName evidence="1">Uncharacterized protein</fullName>
    </submittedName>
</protein>